<gene>
    <name evidence="1" type="ORF">AVEN_10750_1</name>
</gene>
<protein>
    <submittedName>
        <fullName evidence="1">Uncharacterized protein</fullName>
    </submittedName>
</protein>
<proteinExistence type="predicted"/>
<evidence type="ECO:0000313" key="1">
    <source>
        <dbReference type="EMBL" id="GBN13567.1"/>
    </source>
</evidence>
<reference evidence="1 2" key="1">
    <citation type="journal article" date="2019" name="Sci. Rep.">
        <title>Orb-weaving spider Araneus ventricosus genome elucidates the spidroin gene catalogue.</title>
        <authorList>
            <person name="Kono N."/>
            <person name="Nakamura H."/>
            <person name="Ohtoshi R."/>
            <person name="Moran D.A.P."/>
            <person name="Shinohara A."/>
            <person name="Yoshida Y."/>
            <person name="Fujiwara M."/>
            <person name="Mori M."/>
            <person name="Tomita M."/>
            <person name="Arakawa K."/>
        </authorList>
    </citation>
    <scope>NUCLEOTIDE SEQUENCE [LARGE SCALE GENOMIC DNA]</scope>
</reference>
<keyword evidence="2" id="KW-1185">Reference proteome</keyword>
<evidence type="ECO:0000313" key="2">
    <source>
        <dbReference type="Proteomes" id="UP000499080"/>
    </source>
</evidence>
<dbReference type="EMBL" id="BGPR01118671">
    <property type="protein sequence ID" value="GBN13567.1"/>
    <property type="molecule type" value="Genomic_DNA"/>
</dbReference>
<dbReference type="AlphaFoldDB" id="A0A4Y2LJQ4"/>
<comment type="caution">
    <text evidence="1">The sequence shown here is derived from an EMBL/GenBank/DDBJ whole genome shotgun (WGS) entry which is preliminary data.</text>
</comment>
<dbReference type="Proteomes" id="UP000499080">
    <property type="component" value="Unassembled WGS sequence"/>
</dbReference>
<sequence length="133" mass="15234">MRLIWLGRESLERFYCDWLKIKEKKILILLTSLFTLALSGQFKEVQEIFLLATMQFCGQSNEQAISDSGLSQKCSQAELSTVFCADPKTQLTFLWANPAMEVPMQVVVGIDTVGKHDDHTPIRHLEETEFNYC</sequence>
<name>A0A4Y2LJQ4_ARAVE</name>
<accession>A0A4Y2LJQ4</accession>
<organism evidence="1 2">
    <name type="scientific">Araneus ventricosus</name>
    <name type="common">Orbweaver spider</name>
    <name type="synonym">Epeira ventricosa</name>
    <dbReference type="NCBI Taxonomy" id="182803"/>
    <lineage>
        <taxon>Eukaryota</taxon>
        <taxon>Metazoa</taxon>
        <taxon>Ecdysozoa</taxon>
        <taxon>Arthropoda</taxon>
        <taxon>Chelicerata</taxon>
        <taxon>Arachnida</taxon>
        <taxon>Araneae</taxon>
        <taxon>Araneomorphae</taxon>
        <taxon>Entelegynae</taxon>
        <taxon>Araneoidea</taxon>
        <taxon>Araneidae</taxon>
        <taxon>Araneus</taxon>
    </lineage>
</organism>